<name>A0A1S6L3B1_9CAUD</name>
<gene>
    <name evidence="1" type="ORF">YOLOSWAG_183</name>
</gene>
<proteinExistence type="predicted"/>
<reference evidence="1 2" key="1">
    <citation type="submission" date="2017-01" db="EMBL/GenBank/DDBJ databases">
        <authorList>
            <person name="Mah S.A."/>
            <person name="Swanson W.J."/>
            <person name="Moy G.W."/>
            <person name="Vacquier V.D."/>
        </authorList>
    </citation>
    <scope>NUCLEOTIDE SEQUENCE [LARGE SCALE GENOMIC DNA]</scope>
</reference>
<dbReference type="SUPFAM" id="SSF102405">
    <property type="entry name" value="MCP/YpsA-like"/>
    <property type="match status" value="1"/>
</dbReference>
<dbReference type="Pfam" id="PF06908">
    <property type="entry name" value="YpsA"/>
    <property type="match status" value="1"/>
</dbReference>
<dbReference type="EMBL" id="KY448244">
    <property type="protein sequence ID" value="AQT28662.1"/>
    <property type="molecule type" value="Genomic_DNA"/>
</dbReference>
<sequence length="169" mass="19395">MNIGFTGHRPNRLGGFNDQARQRLYKFVHNQMLRIEDEHTVYHGCALGFDMAVATAALDQGHRVVSCIPFLGFNARWPLSSVLELDTILNRSNEVIIVVSEQEWAKEHAPIALNQRNNFIVDNTSQLYAMACGAPSGTQNCVDYAERKNKPVKHLWRDWLKFQTNFKHR</sequence>
<evidence type="ECO:0000313" key="2">
    <source>
        <dbReference type="Proteomes" id="UP000221250"/>
    </source>
</evidence>
<protein>
    <submittedName>
        <fullName evidence="1">Putative ssDNA binding protein</fullName>
    </submittedName>
</protein>
<evidence type="ECO:0000313" key="1">
    <source>
        <dbReference type="EMBL" id="AQT28662.1"/>
    </source>
</evidence>
<dbReference type="PANTHER" id="PTHR38440:SF1">
    <property type="entry name" value="UPF0398 PROTEIN SPR0331"/>
    <property type="match status" value="1"/>
</dbReference>
<dbReference type="PANTHER" id="PTHR38440">
    <property type="entry name" value="UPF0398 PROTEIN YPSA"/>
    <property type="match status" value="1"/>
</dbReference>
<organism evidence="1 2">
    <name type="scientific">Erwinia phage vB_EamM_Yoloswag</name>
    <dbReference type="NCBI Taxonomy" id="1958956"/>
    <lineage>
        <taxon>Viruses</taxon>
        <taxon>Duplodnaviria</taxon>
        <taxon>Heunggongvirae</taxon>
        <taxon>Uroviricota</taxon>
        <taxon>Caudoviricetes</taxon>
        <taxon>Yoloswagvirus</taxon>
        <taxon>Yoloswagvirus yoloswag</taxon>
    </lineage>
</organism>
<keyword evidence="2" id="KW-1185">Reference proteome</keyword>
<accession>A0A1S6L3B1</accession>
<dbReference type="Proteomes" id="UP000221250">
    <property type="component" value="Segment"/>
</dbReference>
<dbReference type="Gene3D" id="3.40.50.450">
    <property type="match status" value="1"/>
</dbReference>
<dbReference type="InterPro" id="IPR010697">
    <property type="entry name" value="YspA"/>
</dbReference>